<dbReference type="CDD" id="cd00560">
    <property type="entry name" value="PanC"/>
    <property type="match status" value="1"/>
</dbReference>
<accession>A0A2S8AFF7</accession>
<reference evidence="9 10" key="1">
    <citation type="submission" date="2018-02" db="EMBL/GenBank/DDBJ databases">
        <title>Genome sequences of Apibacter spp., gut symbionts of Asian honey bees.</title>
        <authorList>
            <person name="Kwong W.K."/>
            <person name="Steele M.I."/>
            <person name="Moran N.A."/>
        </authorList>
    </citation>
    <scope>NUCLEOTIDE SEQUENCE [LARGE SCALE GENOMIC DNA]</scope>
    <source>
        <strain evidence="10">wkB301</strain>
    </source>
</reference>
<comment type="function">
    <text evidence="8">Catalyzes the condensation of pantoate with beta-alanine in an ATP-dependent reaction via a pantoyl-adenylate intermediate.</text>
</comment>
<dbReference type="InterPro" id="IPR014729">
    <property type="entry name" value="Rossmann-like_a/b/a_fold"/>
</dbReference>
<sequence>MLVLKNKQEVTDFIQSLKYKGLTIGFVPTMGALHSGHLSLIKKSIEDNQYTICSIFVNPTQFNNLMDLEKYPRTEDSDIEKLNAVGCDAVYLPKIEDIYPKGTEIDPIDLKGLNSVMEGASRPGHFEGVATVVKRLFLQTQPTNAYFGEKDFQQLQVIKQMVKDLNLPINIIGIPIKREENGLAMSSRNIRLSQDYINKSTILYKSLIQAKELVKCHNNPKEITQIIKKLFNNSDLKLEYFNIADEESLLTPEEFLQGTHYRAFIAAYAGDVRLIDNLRIL</sequence>
<dbReference type="SUPFAM" id="SSF52374">
    <property type="entry name" value="Nucleotidylyl transferase"/>
    <property type="match status" value="1"/>
</dbReference>
<feature type="binding site" evidence="8">
    <location>
        <begin position="148"/>
        <end position="151"/>
    </location>
    <ligand>
        <name>ATP</name>
        <dbReference type="ChEBI" id="CHEBI:30616"/>
    </ligand>
</feature>
<name>A0A2S8AFF7_9FLAO</name>
<evidence type="ECO:0000313" key="9">
    <source>
        <dbReference type="EMBL" id="PQL94296.1"/>
    </source>
</evidence>
<dbReference type="GO" id="GO:0005524">
    <property type="term" value="F:ATP binding"/>
    <property type="evidence" value="ECO:0007669"/>
    <property type="project" value="UniProtKB-KW"/>
</dbReference>
<dbReference type="Proteomes" id="UP000238042">
    <property type="component" value="Unassembled WGS sequence"/>
</dbReference>
<dbReference type="InterPro" id="IPR042176">
    <property type="entry name" value="Pantoate_ligase_C"/>
</dbReference>
<keyword evidence="6 8" id="KW-0067">ATP-binding</keyword>
<evidence type="ECO:0000256" key="7">
    <source>
        <dbReference type="ARBA" id="ARBA00048258"/>
    </source>
</evidence>
<evidence type="ECO:0000256" key="1">
    <source>
        <dbReference type="ARBA" id="ARBA00004990"/>
    </source>
</evidence>
<protein>
    <recommendedName>
        <fullName evidence="8">Pantothenate synthetase</fullName>
        <shortName evidence="8">PS</shortName>
        <ecNumber evidence="8">6.3.2.1</ecNumber>
    </recommendedName>
    <alternativeName>
        <fullName evidence="8">Pantoate--beta-alanine ligase</fullName>
    </alternativeName>
    <alternativeName>
        <fullName evidence="8">Pantoate-activating enzyme</fullName>
    </alternativeName>
</protein>
<evidence type="ECO:0000256" key="6">
    <source>
        <dbReference type="ARBA" id="ARBA00022840"/>
    </source>
</evidence>
<evidence type="ECO:0000256" key="4">
    <source>
        <dbReference type="ARBA" id="ARBA00022655"/>
    </source>
</evidence>
<comment type="subunit">
    <text evidence="8">Homodimer.</text>
</comment>
<dbReference type="EC" id="6.3.2.1" evidence="8"/>
<comment type="similarity">
    <text evidence="2 8">Belongs to the pantothenate synthetase family.</text>
</comment>
<comment type="subcellular location">
    <subcellularLocation>
        <location evidence="8">Cytoplasm</location>
    </subcellularLocation>
</comment>
<dbReference type="Gene3D" id="3.40.50.620">
    <property type="entry name" value="HUPs"/>
    <property type="match status" value="1"/>
</dbReference>
<feature type="binding site" evidence="8">
    <location>
        <position position="154"/>
    </location>
    <ligand>
        <name>(R)-pantoate</name>
        <dbReference type="ChEBI" id="CHEBI:15980"/>
    </ligand>
</feature>
<dbReference type="Gene3D" id="3.30.1300.10">
    <property type="entry name" value="Pantoate-beta-alanine ligase, C-terminal domain"/>
    <property type="match status" value="1"/>
</dbReference>
<dbReference type="AlphaFoldDB" id="A0A2S8AFF7"/>
<feature type="binding site" evidence="8">
    <location>
        <begin position="185"/>
        <end position="188"/>
    </location>
    <ligand>
        <name>ATP</name>
        <dbReference type="ChEBI" id="CHEBI:30616"/>
    </ligand>
</feature>
<evidence type="ECO:0000313" key="10">
    <source>
        <dbReference type="Proteomes" id="UP000238042"/>
    </source>
</evidence>
<dbReference type="GO" id="GO:0004592">
    <property type="term" value="F:pantoate-beta-alanine ligase activity"/>
    <property type="evidence" value="ECO:0007669"/>
    <property type="project" value="UniProtKB-UniRule"/>
</dbReference>
<proteinExistence type="inferred from homology"/>
<feature type="binding site" evidence="8">
    <location>
        <position position="61"/>
    </location>
    <ligand>
        <name>(R)-pantoate</name>
        <dbReference type="ChEBI" id="CHEBI:15980"/>
    </ligand>
</feature>
<comment type="caution">
    <text evidence="9">The sequence shown here is derived from an EMBL/GenBank/DDBJ whole genome shotgun (WGS) entry which is preliminary data.</text>
</comment>
<keyword evidence="4 8" id="KW-0566">Pantothenate biosynthesis</keyword>
<dbReference type="EMBL" id="PSZM01000024">
    <property type="protein sequence ID" value="PQL94296.1"/>
    <property type="molecule type" value="Genomic_DNA"/>
</dbReference>
<organism evidence="9 10">
    <name type="scientific">Apibacter adventoris</name>
    <dbReference type="NCBI Taxonomy" id="1679466"/>
    <lineage>
        <taxon>Bacteria</taxon>
        <taxon>Pseudomonadati</taxon>
        <taxon>Bacteroidota</taxon>
        <taxon>Flavobacteriia</taxon>
        <taxon>Flavobacteriales</taxon>
        <taxon>Weeksellaceae</taxon>
        <taxon>Apibacter</taxon>
    </lineage>
</organism>
<dbReference type="NCBIfam" id="TIGR00018">
    <property type="entry name" value="panC"/>
    <property type="match status" value="1"/>
</dbReference>
<dbReference type="HAMAP" id="MF_00158">
    <property type="entry name" value="PanC"/>
    <property type="match status" value="1"/>
</dbReference>
<feature type="binding site" evidence="8">
    <location>
        <begin position="30"/>
        <end position="37"/>
    </location>
    <ligand>
        <name>ATP</name>
        <dbReference type="ChEBI" id="CHEBI:30616"/>
    </ligand>
</feature>
<keyword evidence="5 8" id="KW-0547">Nucleotide-binding</keyword>
<comment type="caution">
    <text evidence="8">Lacks conserved residue(s) required for the propagation of feature annotation.</text>
</comment>
<keyword evidence="10" id="KW-1185">Reference proteome</keyword>
<gene>
    <name evidence="8" type="primary">panC</name>
    <name evidence="9" type="ORF">C4S77_03675</name>
</gene>
<keyword evidence="8" id="KW-0963">Cytoplasm</keyword>
<feature type="active site" description="Proton donor" evidence="8">
    <location>
        <position position="37"/>
    </location>
</feature>
<evidence type="ECO:0000256" key="2">
    <source>
        <dbReference type="ARBA" id="ARBA00009256"/>
    </source>
</evidence>
<dbReference type="GO" id="GO:0015940">
    <property type="term" value="P:pantothenate biosynthetic process"/>
    <property type="evidence" value="ECO:0007669"/>
    <property type="project" value="UniProtKB-UniRule"/>
</dbReference>
<feature type="binding site" evidence="8">
    <location>
        <position position="61"/>
    </location>
    <ligand>
        <name>beta-alanine</name>
        <dbReference type="ChEBI" id="CHEBI:57966"/>
    </ligand>
</feature>
<evidence type="ECO:0000256" key="8">
    <source>
        <dbReference type="HAMAP-Rule" id="MF_00158"/>
    </source>
</evidence>
<comment type="catalytic activity">
    <reaction evidence="7 8">
        <text>(R)-pantoate + beta-alanine + ATP = (R)-pantothenate + AMP + diphosphate + H(+)</text>
        <dbReference type="Rhea" id="RHEA:10912"/>
        <dbReference type="ChEBI" id="CHEBI:15378"/>
        <dbReference type="ChEBI" id="CHEBI:15980"/>
        <dbReference type="ChEBI" id="CHEBI:29032"/>
        <dbReference type="ChEBI" id="CHEBI:30616"/>
        <dbReference type="ChEBI" id="CHEBI:33019"/>
        <dbReference type="ChEBI" id="CHEBI:57966"/>
        <dbReference type="ChEBI" id="CHEBI:456215"/>
        <dbReference type="EC" id="6.3.2.1"/>
    </reaction>
</comment>
<dbReference type="InterPro" id="IPR003721">
    <property type="entry name" value="Pantoate_ligase"/>
</dbReference>
<dbReference type="PANTHER" id="PTHR21299">
    <property type="entry name" value="CYTIDYLATE KINASE/PANTOATE-BETA-ALANINE LIGASE"/>
    <property type="match status" value="1"/>
</dbReference>
<evidence type="ECO:0000256" key="5">
    <source>
        <dbReference type="ARBA" id="ARBA00022741"/>
    </source>
</evidence>
<dbReference type="FunFam" id="3.40.50.620:FF:000013">
    <property type="entry name" value="Pantothenate synthetase"/>
    <property type="match status" value="1"/>
</dbReference>
<dbReference type="UniPathway" id="UPA00028">
    <property type="reaction ID" value="UER00005"/>
</dbReference>
<evidence type="ECO:0000256" key="3">
    <source>
        <dbReference type="ARBA" id="ARBA00022598"/>
    </source>
</evidence>
<comment type="pathway">
    <text evidence="1 8">Cofactor biosynthesis; (R)-pantothenate biosynthesis; (R)-pantothenate from (R)-pantoate and beta-alanine: step 1/1.</text>
</comment>
<comment type="miscellaneous">
    <text evidence="8">The reaction proceeds by a bi uni uni bi ping pong mechanism.</text>
</comment>
<keyword evidence="3 8" id="KW-0436">Ligase</keyword>
<dbReference type="Pfam" id="PF02569">
    <property type="entry name" value="Pantoate_ligase"/>
    <property type="match status" value="1"/>
</dbReference>
<dbReference type="PANTHER" id="PTHR21299:SF1">
    <property type="entry name" value="PANTOATE--BETA-ALANINE LIGASE"/>
    <property type="match status" value="1"/>
</dbReference>
<dbReference type="OrthoDB" id="9773087at2"/>
<dbReference type="GO" id="GO:0005829">
    <property type="term" value="C:cytosol"/>
    <property type="evidence" value="ECO:0007669"/>
    <property type="project" value="TreeGrafter"/>
</dbReference>